<proteinExistence type="predicted"/>
<dbReference type="EMBL" id="FOMG01000001">
    <property type="protein sequence ID" value="SFC21947.1"/>
    <property type="molecule type" value="Genomic_DNA"/>
</dbReference>
<dbReference type="RefSeq" id="WP_175559917.1">
    <property type="nucleotide sequence ID" value="NZ_FOMG01000001.1"/>
</dbReference>
<dbReference type="Proteomes" id="UP000199263">
    <property type="component" value="Unassembled WGS sequence"/>
</dbReference>
<evidence type="ECO:0000313" key="4">
    <source>
        <dbReference type="Proteomes" id="UP000199263"/>
    </source>
</evidence>
<organism evidence="3 4">
    <name type="scientific">Clostridium uliginosum</name>
    <dbReference type="NCBI Taxonomy" id="119641"/>
    <lineage>
        <taxon>Bacteria</taxon>
        <taxon>Bacillati</taxon>
        <taxon>Bacillota</taxon>
        <taxon>Clostridia</taxon>
        <taxon>Eubacteriales</taxon>
        <taxon>Clostridiaceae</taxon>
        <taxon>Clostridium</taxon>
    </lineage>
</organism>
<sequence>MKNLRKLSSIVVAWLISSILFVSCASSNSSSSKKNEVLNEKQRLLAYGAVLSSRNNMAFDELKTTNEGVKEVLKEGWDVTSKETAIEALEWLVNEGHREEADEVYNVIKSGEGGNYPDLNKTIQLYDKANSTMKAQLGFKDESFNNVKTVAAWDTDRLVTVARWSYSADYITEEEAWNYINKAVSMAKSSFNSWEEYYISCAYGRAIAYEGDIDELIGTGKALFKNSDSVWKKCNFK</sequence>
<accession>A0A1I1HD65</accession>
<feature type="signal peptide" evidence="1">
    <location>
        <begin position="1"/>
        <end position="24"/>
    </location>
</feature>
<dbReference type="InterPro" id="IPR009677">
    <property type="entry name" value="DUF1266"/>
</dbReference>
<feature type="chain" id="PRO_5039069990" description="DUF1266 domain-containing protein" evidence="1">
    <location>
        <begin position="25"/>
        <end position="237"/>
    </location>
</feature>
<evidence type="ECO:0000256" key="1">
    <source>
        <dbReference type="SAM" id="SignalP"/>
    </source>
</evidence>
<dbReference type="STRING" id="119641.SAMN05421842_101269"/>
<name>A0A1I1HD65_9CLOT</name>
<feature type="domain" description="DUF1266" evidence="2">
    <location>
        <begin position="73"/>
        <end position="235"/>
    </location>
</feature>
<keyword evidence="1" id="KW-0732">Signal</keyword>
<evidence type="ECO:0000259" key="2">
    <source>
        <dbReference type="Pfam" id="PF06889"/>
    </source>
</evidence>
<reference evidence="3 4" key="1">
    <citation type="submission" date="2016-10" db="EMBL/GenBank/DDBJ databases">
        <authorList>
            <person name="de Groot N.N."/>
        </authorList>
    </citation>
    <scope>NUCLEOTIDE SEQUENCE [LARGE SCALE GENOMIC DNA]</scope>
    <source>
        <strain evidence="3 4">DSM 12992</strain>
    </source>
</reference>
<gene>
    <name evidence="3" type="ORF">SAMN05421842_101269</name>
</gene>
<evidence type="ECO:0000313" key="3">
    <source>
        <dbReference type="EMBL" id="SFC21947.1"/>
    </source>
</evidence>
<keyword evidence="4" id="KW-1185">Reference proteome</keyword>
<protein>
    <recommendedName>
        <fullName evidence="2">DUF1266 domain-containing protein</fullName>
    </recommendedName>
</protein>
<dbReference type="PROSITE" id="PS51257">
    <property type="entry name" value="PROKAR_LIPOPROTEIN"/>
    <property type="match status" value="1"/>
</dbReference>
<dbReference type="Pfam" id="PF06889">
    <property type="entry name" value="DUF1266"/>
    <property type="match status" value="1"/>
</dbReference>
<dbReference type="AlphaFoldDB" id="A0A1I1HD65"/>